<keyword evidence="2" id="KW-1185">Reference proteome</keyword>
<reference evidence="1 2" key="1">
    <citation type="submission" date="2018-03" db="EMBL/GenBank/DDBJ databases">
        <title>Ahniella affigens gen. nov., sp. nov., a gammaproteobacterium isolated from sandy soil near a stream.</title>
        <authorList>
            <person name="Ko Y."/>
            <person name="Kim J.-H."/>
        </authorList>
    </citation>
    <scope>NUCLEOTIDE SEQUENCE [LARGE SCALE GENOMIC DNA]</scope>
    <source>
        <strain evidence="1 2">D13</strain>
    </source>
</reference>
<evidence type="ECO:0000313" key="2">
    <source>
        <dbReference type="Proteomes" id="UP000241074"/>
    </source>
</evidence>
<reference evidence="1 2" key="2">
    <citation type="submission" date="2018-03" db="EMBL/GenBank/DDBJ databases">
        <authorList>
            <person name="Keele B.F."/>
        </authorList>
    </citation>
    <scope>NUCLEOTIDE SEQUENCE [LARGE SCALE GENOMIC DNA]</scope>
    <source>
        <strain evidence="1 2">D13</strain>
    </source>
</reference>
<dbReference type="AlphaFoldDB" id="A0A2P1PUN3"/>
<organism evidence="1 2">
    <name type="scientific">Ahniella affigens</name>
    <dbReference type="NCBI Taxonomy" id="2021234"/>
    <lineage>
        <taxon>Bacteria</taxon>
        <taxon>Pseudomonadati</taxon>
        <taxon>Pseudomonadota</taxon>
        <taxon>Gammaproteobacteria</taxon>
        <taxon>Lysobacterales</taxon>
        <taxon>Rhodanobacteraceae</taxon>
        <taxon>Ahniella</taxon>
    </lineage>
</organism>
<name>A0A2P1PUN3_9GAMM</name>
<protein>
    <submittedName>
        <fullName evidence="1">Uncharacterized protein</fullName>
    </submittedName>
</protein>
<evidence type="ECO:0000313" key="1">
    <source>
        <dbReference type="EMBL" id="AVP98530.1"/>
    </source>
</evidence>
<dbReference type="Proteomes" id="UP000241074">
    <property type="component" value="Chromosome"/>
</dbReference>
<dbReference type="KEGG" id="xba:C7S18_15640"/>
<gene>
    <name evidence="1" type="ORF">C7S18_15640</name>
</gene>
<dbReference type="EMBL" id="CP027860">
    <property type="protein sequence ID" value="AVP98530.1"/>
    <property type="molecule type" value="Genomic_DNA"/>
</dbReference>
<sequence length="89" mass="9778">MDGLILNLLSKGRLAMFRIRNWYLLVALAACAGCAYTSTVPKPAHFSWDGYCYDGFSKDAVMLAGTDAEDCGVPIQNQSFNSTIPLRRV</sequence>
<accession>A0A2P1PUN3</accession>
<proteinExistence type="predicted"/>